<dbReference type="FunFam" id="2.20.25.80:FF:000001">
    <property type="entry name" value="WRKY transcription factor 33"/>
    <property type="match status" value="1"/>
</dbReference>
<proteinExistence type="predicted"/>
<dbReference type="Pfam" id="PF03106">
    <property type="entry name" value="WRKY"/>
    <property type="match status" value="2"/>
</dbReference>
<keyword evidence="10" id="KW-1185">Reference proteome</keyword>
<feature type="compositionally biased region" description="Polar residues" evidence="7">
    <location>
        <begin position="209"/>
        <end position="232"/>
    </location>
</feature>
<keyword evidence="3" id="KW-0805">Transcription regulation</keyword>
<keyword evidence="2" id="KW-0677">Repeat</keyword>
<dbReference type="PANTHER" id="PTHR31221:SF193">
    <property type="entry name" value="WRKY TRANSCRIPTION FACTOR PROTEIN 1-RELATED"/>
    <property type="match status" value="1"/>
</dbReference>
<keyword evidence="5" id="KW-0804">Transcription</keyword>
<feature type="compositionally biased region" description="Polar residues" evidence="7">
    <location>
        <begin position="327"/>
        <end position="347"/>
    </location>
</feature>
<dbReference type="PANTHER" id="PTHR31221">
    <property type="entry name" value="WRKY TRANSCRIPTION FACTOR PROTEIN 1-RELATED"/>
    <property type="match status" value="1"/>
</dbReference>
<dbReference type="AlphaFoldDB" id="A0ABD2Y7Y2"/>
<dbReference type="FunFam" id="2.20.25.80:FF:000006">
    <property type="entry name" value="WRKY transcription factor"/>
    <property type="match status" value="1"/>
</dbReference>
<comment type="caution">
    <text evidence="9">The sequence shown here is derived from an EMBL/GenBank/DDBJ whole genome shotgun (WGS) entry which is preliminary data.</text>
</comment>
<dbReference type="SUPFAM" id="SSF118290">
    <property type="entry name" value="WRKY DNA-binding domain"/>
    <property type="match status" value="2"/>
</dbReference>
<feature type="region of interest" description="Disordered" evidence="7">
    <location>
        <begin position="133"/>
        <end position="240"/>
    </location>
</feature>
<dbReference type="InterPro" id="IPR044810">
    <property type="entry name" value="WRKY_plant"/>
</dbReference>
<feature type="region of interest" description="Disordered" evidence="7">
    <location>
        <begin position="325"/>
        <end position="356"/>
    </location>
</feature>
<dbReference type="Gene3D" id="2.20.25.80">
    <property type="entry name" value="WRKY domain"/>
    <property type="match status" value="2"/>
</dbReference>
<evidence type="ECO:0000256" key="4">
    <source>
        <dbReference type="ARBA" id="ARBA00023125"/>
    </source>
</evidence>
<comment type="subcellular location">
    <subcellularLocation>
        <location evidence="1">Nucleus</location>
    </subcellularLocation>
</comment>
<evidence type="ECO:0000256" key="1">
    <source>
        <dbReference type="ARBA" id="ARBA00004123"/>
    </source>
</evidence>
<accession>A0ABD2Y7Y2</accession>
<gene>
    <name evidence="9" type="ORF">ACH5RR_038035</name>
</gene>
<evidence type="ECO:0000256" key="5">
    <source>
        <dbReference type="ARBA" id="ARBA00023163"/>
    </source>
</evidence>
<dbReference type="InterPro" id="IPR036576">
    <property type="entry name" value="WRKY_dom_sf"/>
</dbReference>
<evidence type="ECO:0000256" key="6">
    <source>
        <dbReference type="ARBA" id="ARBA00023242"/>
    </source>
</evidence>
<dbReference type="Proteomes" id="UP001630127">
    <property type="component" value="Unassembled WGS sequence"/>
</dbReference>
<evidence type="ECO:0000256" key="2">
    <source>
        <dbReference type="ARBA" id="ARBA00022737"/>
    </source>
</evidence>
<organism evidence="9 10">
    <name type="scientific">Cinchona calisaya</name>
    <dbReference type="NCBI Taxonomy" id="153742"/>
    <lineage>
        <taxon>Eukaryota</taxon>
        <taxon>Viridiplantae</taxon>
        <taxon>Streptophyta</taxon>
        <taxon>Embryophyta</taxon>
        <taxon>Tracheophyta</taxon>
        <taxon>Spermatophyta</taxon>
        <taxon>Magnoliopsida</taxon>
        <taxon>eudicotyledons</taxon>
        <taxon>Gunneridae</taxon>
        <taxon>Pentapetalae</taxon>
        <taxon>asterids</taxon>
        <taxon>lamiids</taxon>
        <taxon>Gentianales</taxon>
        <taxon>Rubiaceae</taxon>
        <taxon>Cinchonoideae</taxon>
        <taxon>Cinchoneae</taxon>
        <taxon>Cinchona</taxon>
    </lineage>
</organism>
<name>A0ABD2Y7Y2_9GENT</name>
<reference evidence="9 10" key="1">
    <citation type="submission" date="2024-11" db="EMBL/GenBank/DDBJ databases">
        <title>A near-complete genome assembly of Cinchona calisaya.</title>
        <authorList>
            <person name="Lian D.C."/>
            <person name="Zhao X.W."/>
            <person name="Wei L."/>
        </authorList>
    </citation>
    <scope>NUCLEOTIDE SEQUENCE [LARGE SCALE GENOMIC DNA]</scope>
    <source>
        <tissue evidence="9">Nenye</tissue>
    </source>
</reference>
<dbReference type="GO" id="GO:0003677">
    <property type="term" value="F:DNA binding"/>
    <property type="evidence" value="ECO:0007669"/>
    <property type="project" value="UniProtKB-KW"/>
</dbReference>
<keyword evidence="4" id="KW-0238">DNA-binding</keyword>
<dbReference type="PROSITE" id="PS50811">
    <property type="entry name" value="WRKY"/>
    <property type="match status" value="2"/>
</dbReference>
<dbReference type="InterPro" id="IPR003657">
    <property type="entry name" value="WRKY_dom"/>
</dbReference>
<feature type="domain" description="WRKY" evidence="8">
    <location>
        <begin position="230"/>
        <end position="294"/>
    </location>
</feature>
<evidence type="ECO:0000313" key="10">
    <source>
        <dbReference type="Proteomes" id="UP001630127"/>
    </source>
</evidence>
<feature type="compositionally biased region" description="Polar residues" evidence="7">
    <location>
        <begin position="184"/>
        <end position="200"/>
    </location>
</feature>
<sequence length="590" mass="63867">MDTNGNENCSEAPPPPAAAVVYHHSSASATAAGAKYKLMSPAKLPISRSPCTLTIPPGLSPTSFLESPVLLSNIKAEPSPTTGTFSIPQLMQGPSGTSGLSLLTSCSNRSTLNETKSCNFEFRFQPCPSVASGSRPTGLVVSSGFNQQHNEPRGQVPDSCLSQSLAPSSMVKREVVMPKESSFPAPSTTHASSVSATNAVDSDVLNQKYHPNTSNQVSNSDNKDTMSSSANDRSSDDGYNWRKYGQKLVKGSEFPRSYYKCTYPNCEVKKIFERSPEGQITEIVYKGSHDHPKPQPSRRFAPGALMSIQEEKFDKDSTFTGQEDKLNINSQNTGGEPNSTPVPSPQQENDDGLDGTLSQFQCTNDEVDEDDPFSKRRKLDGLLDVTPVVKPIREPRVVVQTVSEVDILDDGYRWRKYGQKVVRGNPNPRSYYKCTHAGCPVRKHVERASHDPKAVITTYEGKHNHDVPTARTSSHEMAGPTMIGGMSRIRSEENDAVSLDLGVGISYGAEHRVDTQLQMLNSEPVQSHATASTRMVVQASSLPACYGVVNGGITIYGSRENLVEGGGFVTAPLQPSDQCPQNLGRILLGP</sequence>
<dbReference type="GO" id="GO:0005634">
    <property type="term" value="C:nucleus"/>
    <property type="evidence" value="ECO:0007669"/>
    <property type="project" value="UniProtKB-SubCell"/>
</dbReference>
<feature type="domain" description="WRKY" evidence="8">
    <location>
        <begin position="403"/>
        <end position="468"/>
    </location>
</feature>
<dbReference type="EMBL" id="JBJUIK010000015">
    <property type="protein sequence ID" value="KAL3503586.1"/>
    <property type="molecule type" value="Genomic_DNA"/>
</dbReference>
<evidence type="ECO:0000259" key="8">
    <source>
        <dbReference type="PROSITE" id="PS50811"/>
    </source>
</evidence>
<evidence type="ECO:0000313" key="9">
    <source>
        <dbReference type="EMBL" id="KAL3503586.1"/>
    </source>
</evidence>
<protein>
    <recommendedName>
        <fullName evidence="8">WRKY domain-containing protein</fullName>
    </recommendedName>
</protein>
<evidence type="ECO:0000256" key="3">
    <source>
        <dbReference type="ARBA" id="ARBA00023015"/>
    </source>
</evidence>
<evidence type="ECO:0000256" key="7">
    <source>
        <dbReference type="SAM" id="MobiDB-lite"/>
    </source>
</evidence>
<keyword evidence="6" id="KW-0539">Nucleus</keyword>
<dbReference type="SMART" id="SM00774">
    <property type="entry name" value="WRKY"/>
    <property type="match status" value="2"/>
</dbReference>